<dbReference type="PANTHER" id="PTHR21461:SF69">
    <property type="entry name" value="GLYCOSYLTRANSFERASE FAMILY 92 PROTEIN"/>
    <property type="match status" value="1"/>
</dbReference>
<comment type="subcellular location">
    <subcellularLocation>
        <location evidence="1">Membrane</location>
        <topology evidence="1">Single-pass membrane protein</topology>
    </subcellularLocation>
</comment>
<feature type="transmembrane region" description="Helical" evidence="8">
    <location>
        <begin position="12"/>
        <end position="35"/>
    </location>
</feature>
<sequence>MSLAETVPMLFVRIVSALFGYTNYVVIGIFVWTIWLDHTQPKRQRIRYGRSILPRLGSIRSFDSEPEFQFVDGLETNLYVYEAILEGDLVTIISIKELDVKIKDLSCLLWYSSQQDSIAFVVNASVRDLHEHHGMKYTAAYVQCALKKRYAYLKGWPLLVGLTGNKSMAFRPKVMLPIQDGGMKSFYQDAASRAHAAEKRVVEFTVCIPPIYGDYSNTAQLVEKLEMSRLLGARRVVLYNNSIAPSVNSVLQMYIGEGKMGLEKLQVVVHPWKLPAVSENGTIRVIQSEKDIHYFGQLAAINHCLHRYRWLSRYIVFTDLDEFIIPRQHDSWSQLIGYRQKRSPNIAAFLFRSTVFAKNLPTPAKGFELKAFEYGSAVFWYTQRDKYIFPALQRSKLIVDPRRVEEIGIHNVWIGSGTTDDVPPTQGMVYHYRMPLRSGPRVLHVSDFTVTNKFGTQLARKLKAAWSKLQARASISKRLSLPIRT</sequence>
<name>A0AAV4B7Q0_9GAST</name>
<dbReference type="EC" id="2.4.1.-" evidence="8"/>
<organism evidence="9 10">
    <name type="scientific">Plakobranchus ocellatus</name>
    <dbReference type="NCBI Taxonomy" id="259542"/>
    <lineage>
        <taxon>Eukaryota</taxon>
        <taxon>Metazoa</taxon>
        <taxon>Spiralia</taxon>
        <taxon>Lophotrochozoa</taxon>
        <taxon>Mollusca</taxon>
        <taxon>Gastropoda</taxon>
        <taxon>Heterobranchia</taxon>
        <taxon>Euthyneura</taxon>
        <taxon>Panpulmonata</taxon>
        <taxon>Sacoglossa</taxon>
        <taxon>Placobranchoidea</taxon>
        <taxon>Plakobranchidae</taxon>
        <taxon>Plakobranchus</taxon>
    </lineage>
</organism>
<evidence type="ECO:0000313" key="10">
    <source>
        <dbReference type="Proteomes" id="UP000735302"/>
    </source>
</evidence>
<evidence type="ECO:0000256" key="4">
    <source>
        <dbReference type="ARBA" id="ARBA00022679"/>
    </source>
</evidence>
<dbReference type="GO" id="GO:0016757">
    <property type="term" value="F:glycosyltransferase activity"/>
    <property type="evidence" value="ECO:0007669"/>
    <property type="project" value="UniProtKB-UniRule"/>
</dbReference>
<reference evidence="9 10" key="1">
    <citation type="journal article" date="2021" name="Elife">
        <title>Chloroplast acquisition without the gene transfer in kleptoplastic sea slugs, Plakobranchus ocellatus.</title>
        <authorList>
            <person name="Maeda T."/>
            <person name="Takahashi S."/>
            <person name="Yoshida T."/>
            <person name="Shimamura S."/>
            <person name="Takaki Y."/>
            <person name="Nagai Y."/>
            <person name="Toyoda A."/>
            <person name="Suzuki Y."/>
            <person name="Arimoto A."/>
            <person name="Ishii H."/>
            <person name="Satoh N."/>
            <person name="Nishiyama T."/>
            <person name="Hasebe M."/>
            <person name="Maruyama T."/>
            <person name="Minagawa J."/>
            <person name="Obokata J."/>
            <person name="Shigenobu S."/>
        </authorList>
    </citation>
    <scope>NUCLEOTIDE SEQUENCE [LARGE SCALE GENOMIC DNA]</scope>
</reference>
<evidence type="ECO:0000256" key="8">
    <source>
        <dbReference type="RuleBase" id="RU366017"/>
    </source>
</evidence>
<dbReference type="Proteomes" id="UP000735302">
    <property type="component" value="Unassembled WGS sequence"/>
</dbReference>
<evidence type="ECO:0000256" key="5">
    <source>
        <dbReference type="ARBA" id="ARBA00022692"/>
    </source>
</evidence>
<dbReference type="InterPro" id="IPR008166">
    <property type="entry name" value="Glyco_transf_92"/>
</dbReference>
<gene>
    <name evidence="9" type="ORF">PoB_004088900</name>
</gene>
<keyword evidence="3 8" id="KW-0328">Glycosyltransferase</keyword>
<evidence type="ECO:0000256" key="2">
    <source>
        <dbReference type="ARBA" id="ARBA00007647"/>
    </source>
</evidence>
<keyword evidence="5 8" id="KW-0812">Transmembrane</keyword>
<dbReference type="GO" id="GO:0016020">
    <property type="term" value="C:membrane"/>
    <property type="evidence" value="ECO:0007669"/>
    <property type="project" value="UniProtKB-SubCell"/>
</dbReference>
<keyword evidence="4 8" id="KW-0808">Transferase</keyword>
<evidence type="ECO:0000256" key="6">
    <source>
        <dbReference type="ARBA" id="ARBA00022989"/>
    </source>
</evidence>
<keyword evidence="10" id="KW-1185">Reference proteome</keyword>
<accession>A0AAV4B7Q0</accession>
<dbReference type="GO" id="GO:0005737">
    <property type="term" value="C:cytoplasm"/>
    <property type="evidence" value="ECO:0007669"/>
    <property type="project" value="TreeGrafter"/>
</dbReference>
<comment type="similarity">
    <text evidence="2 8">Belongs to the glycosyltransferase 92 family.</text>
</comment>
<dbReference type="PANTHER" id="PTHR21461">
    <property type="entry name" value="GLYCOSYLTRANSFERASE FAMILY 92 PROTEIN"/>
    <property type="match status" value="1"/>
</dbReference>
<evidence type="ECO:0000256" key="3">
    <source>
        <dbReference type="ARBA" id="ARBA00022676"/>
    </source>
</evidence>
<keyword evidence="6 8" id="KW-1133">Transmembrane helix</keyword>
<dbReference type="EMBL" id="BLXT01004562">
    <property type="protein sequence ID" value="GFO14384.1"/>
    <property type="molecule type" value="Genomic_DNA"/>
</dbReference>
<proteinExistence type="inferred from homology"/>
<dbReference type="Pfam" id="PF01697">
    <property type="entry name" value="Glyco_transf_92"/>
    <property type="match status" value="1"/>
</dbReference>
<evidence type="ECO:0000313" key="9">
    <source>
        <dbReference type="EMBL" id="GFO14384.1"/>
    </source>
</evidence>
<keyword evidence="7 8" id="KW-0472">Membrane</keyword>
<protein>
    <recommendedName>
        <fullName evidence="8">Glycosyltransferase family 92 protein</fullName>
        <ecNumber evidence="8">2.4.1.-</ecNumber>
    </recommendedName>
</protein>
<evidence type="ECO:0000256" key="7">
    <source>
        <dbReference type="ARBA" id="ARBA00023136"/>
    </source>
</evidence>
<dbReference type="AlphaFoldDB" id="A0AAV4B7Q0"/>
<comment type="caution">
    <text evidence="9">The sequence shown here is derived from an EMBL/GenBank/DDBJ whole genome shotgun (WGS) entry which is preliminary data.</text>
</comment>
<evidence type="ECO:0000256" key="1">
    <source>
        <dbReference type="ARBA" id="ARBA00004167"/>
    </source>
</evidence>